<comment type="caution">
    <text evidence="1">The sequence shown here is derived from an EMBL/GenBank/DDBJ whole genome shotgun (WGS) entry which is preliminary data.</text>
</comment>
<keyword evidence="2" id="KW-1185">Reference proteome</keyword>
<dbReference type="EMBL" id="JAFMNX010000002">
    <property type="protein sequence ID" value="MBS9720765.1"/>
    <property type="molecule type" value="Genomic_DNA"/>
</dbReference>
<gene>
    <name evidence="1" type="ORF">JYU29_08710</name>
</gene>
<dbReference type="RefSeq" id="WP_213984425.1">
    <property type="nucleotide sequence ID" value="NZ_JAFMNX010000002.1"/>
</dbReference>
<protein>
    <submittedName>
        <fullName evidence="1">Uncharacterized protein</fullName>
    </submittedName>
</protein>
<dbReference type="Proteomes" id="UP001297272">
    <property type="component" value="Unassembled WGS sequence"/>
</dbReference>
<proteinExistence type="predicted"/>
<evidence type="ECO:0000313" key="1">
    <source>
        <dbReference type="EMBL" id="MBS9720765.1"/>
    </source>
</evidence>
<evidence type="ECO:0000313" key="2">
    <source>
        <dbReference type="Proteomes" id="UP001297272"/>
    </source>
</evidence>
<accession>A0ABS5RUL9</accession>
<name>A0ABS5RUL9_9HYPH</name>
<organism evidence="1 2">
    <name type="scientific">Tianweitania aestuarii</name>
    <dbReference type="NCBI Taxonomy" id="2814886"/>
    <lineage>
        <taxon>Bacteria</taxon>
        <taxon>Pseudomonadati</taxon>
        <taxon>Pseudomonadota</taxon>
        <taxon>Alphaproteobacteria</taxon>
        <taxon>Hyphomicrobiales</taxon>
        <taxon>Phyllobacteriaceae</taxon>
        <taxon>Tianweitania</taxon>
    </lineage>
</organism>
<reference evidence="1 2" key="1">
    <citation type="submission" date="2021-03" db="EMBL/GenBank/DDBJ databases">
        <title>Tianweitania aestuarii sp. nov., isolated from a tidal flat.</title>
        <authorList>
            <person name="Park S."/>
            <person name="Yoon J.-H."/>
        </authorList>
    </citation>
    <scope>NUCLEOTIDE SEQUENCE [LARGE SCALE GENOMIC DNA]</scope>
    <source>
        <strain evidence="1 2">BSSL-BM11</strain>
    </source>
</reference>
<sequence length="99" mass="11045">MKPEDSARDIHAPEDNHQSRAELLATIRRQELELAVLASMVGAREKAIVVTEKSAAEPQDQGIQGGEQQIASYLSLSRQLASLGRTDTRRVLRRLRLLK</sequence>